<dbReference type="RefSeq" id="WP_244077149.1">
    <property type="nucleotide sequence ID" value="NZ_AP025581.1"/>
</dbReference>
<evidence type="ECO:0000256" key="3">
    <source>
        <dbReference type="PIRSR" id="PIRSR600917-52"/>
    </source>
</evidence>
<evidence type="ECO:0000256" key="2">
    <source>
        <dbReference type="ARBA" id="ARBA00022801"/>
    </source>
</evidence>
<organism evidence="5 6">
    <name type="scientific">Alistipes finegoldii</name>
    <dbReference type="NCBI Taxonomy" id="214856"/>
    <lineage>
        <taxon>Bacteria</taxon>
        <taxon>Pseudomonadati</taxon>
        <taxon>Bacteroidota</taxon>
        <taxon>Bacteroidia</taxon>
        <taxon>Bacteroidales</taxon>
        <taxon>Rikenellaceae</taxon>
        <taxon>Alistipes</taxon>
    </lineage>
</organism>
<evidence type="ECO:0000313" key="5">
    <source>
        <dbReference type="EMBL" id="GKI20449.1"/>
    </source>
</evidence>
<dbReference type="AlphaFoldDB" id="A0AA37KT78"/>
<dbReference type="PROSITE" id="PS51257">
    <property type="entry name" value="PROKAR_LIPOPROTEIN"/>
    <property type="match status" value="1"/>
</dbReference>
<keyword evidence="2" id="KW-0378">Hydrolase</keyword>
<evidence type="ECO:0000259" key="4">
    <source>
        <dbReference type="Pfam" id="PF00884"/>
    </source>
</evidence>
<dbReference type="EMBL" id="BQOL01000002">
    <property type="protein sequence ID" value="GKI20449.1"/>
    <property type="molecule type" value="Genomic_DNA"/>
</dbReference>
<dbReference type="CDD" id="cd16143">
    <property type="entry name" value="ARS_like"/>
    <property type="match status" value="1"/>
</dbReference>
<name>A0AA37KT78_9BACT</name>
<protein>
    <submittedName>
        <fullName evidence="5">Arylsulfatase</fullName>
    </submittedName>
</protein>
<proteinExistence type="inferred from homology"/>
<dbReference type="Pfam" id="PF00884">
    <property type="entry name" value="Sulfatase"/>
    <property type="match status" value="1"/>
</dbReference>
<dbReference type="InterPro" id="IPR052701">
    <property type="entry name" value="GAG_Ulvan_Degrading_Sulfatases"/>
</dbReference>
<dbReference type="Proteomes" id="UP001055105">
    <property type="component" value="Unassembled WGS sequence"/>
</dbReference>
<feature type="domain" description="Sulfatase N-terminal" evidence="4">
    <location>
        <begin position="34"/>
        <end position="405"/>
    </location>
</feature>
<sequence length="512" mass="55923">MNKRIPLSAASIVPLLAGSCAGDPAVSVPKNARPNIIFIFSDDLGIGDLSCYGATRVATPHIDRLAAQGQRFTNAYATSATSTPSRFGLLTGMYPWRLPNTQIAPGNSELIIDPECHTLADAMHDAGYVTGAVGKWHLGLGPVGGTDFNVEIRPDARDIGFDYEYLIPATVDRVPCVFVENGRVVGLDPSDPITVNYDHKVGDWPTGSENPELLKLRPSHGHDNTIVNGISRIGWMTGGRSALWVDEGIADTIALKATQFIARHKDEPFFLYMGTNDVHVPRVPHPRFAGKSGLGTRGDVILQLDWTIGEVMRTLDSLGIADNTLLVFTSDNGPAIDDGYQDEAAMRLGGHTPSGIYRGGKYSLYEAGTRIPFIVRWPSCVKPGEQSAVFSQIDVYRSLAALTGVALPEGAAPDSRNHLPELLGMGHSDREYVIEQNRQNTLAIRCGEWKYLEPSDRQSYEYRKSVELGNSPRPQLFCISKDPCERHDVAEQYPEIVEELATKLNAVKSGRK</sequence>
<dbReference type="PROSITE" id="PS00523">
    <property type="entry name" value="SULFATASE_1"/>
    <property type="match status" value="1"/>
</dbReference>
<comment type="similarity">
    <text evidence="1">Belongs to the sulfatase family.</text>
</comment>
<dbReference type="PROSITE" id="PS00149">
    <property type="entry name" value="SULFATASE_2"/>
    <property type="match status" value="1"/>
</dbReference>
<accession>A0AA37KT78</accession>
<dbReference type="Gene3D" id="3.40.720.10">
    <property type="entry name" value="Alkaline Phosphatase, subunit A"/>
    <property type="match status" value="1"/>
</dbReference>
<reference evidence="5" key="1">
    <citation type="submission" date="2022-01" db="EMBL/GenBank/DDBJ databases">
        <title>Novel bile acid biosynthetic pathways are enriched in the microbiome of centenarians.</title>
        <authorList>
            <person name="Sato Y."/>
            <person name="Atarashi K."/>
            <person name="Plichta R.D."/>
            <person name="Arai Y."/>
            <person name="Sasajima S."/>
            <person name="Kearney M.S."/>
            <person name="Suda W."/>
            <person name="Takeshita K."/>
            <person name="Sasaki T."/>
            <person name="Okamoto S."/>
            <person name="Skelly N.A."/>
            <person name="Okamura Y."/>
            <person name="Vlamakis H."/>
            <person name="Li Y."/>
            <person name="Tanoue T."/>
            <person name="Takei H."/>
            <person name="Nittono H."/>
            <person name="Narushima S."/>
            <person name="Irie J."/>
            <person name="Itoh H."/>
            <person name="Moriya K."/>
            <person name="Sugiura Y."/>
            <person name="Suematsu M."/>
            <person name="Moritoki N."/>
            <person name="Shibata S."/>
            <person name="Littman R.D."/>
            <person name="Fischbach A.M."/>
            <person name="Uwamino Y."/>
            <person name="Inoue T."/>
            <person name="Honda A."/>
            <person name="Hattori M."/>
            <person name="Murai T."/>
            <person name="Xavier J.R."/>
            <person name="Hirose N."/>
            <person name="Honda K."/>
        </authorList>
    </citation>
    <scope>NUCLEOTIDE SEQUENCE</scope>
    <source>
        <strain evidence="5">CE91-St16</strain>
    </source>
</reference>
<comment type="PTM">
    <text evidence="3">The conversion to 3-oxoalanine (also known as C-formylglycine, FGly), of a serine or cysteine residue in prokaryotes and of a cysteine residue in eukaryotes, is critical for catalytic activity.</text>
</comment>
<feature type="modified residue" description="3-oxoalanine (Ser)" evidence="3">
    <location>
        <position position="82"/>
    </location>
</feature>
<evidence type="ECO:0000256" key="1">
    <source>
        <dbReference type="ARBA" id="ARBA00008779"/>
    </source>
</evidence>
<dbReference type="GO" id="GO:0016787">
    <property type="term" value="F:hydrolase activity"/>
    <property type="evidence" value="ECO:0007669"/>
    <property type="project" value="UniProtKB-KW"/>
</dbReference>
<dbReference type="PANTHER" id="PTHR43751:SF6">
    <property type="entry name" value="N-ACETYLGALACTOSAMINE-6-O-SULFATASE"/>
    <property type="match status" value="1"/>
</dbReference>
<dbReference type="InterPro" id="IPR024607">
    <property type="entry name" value="Sulfatase_CS"/>
</dbReference>
<evidence type="ECO:0000313" key="6">
    <source>
        <dbReference type="Proteomes" id="UP001055105"/>
    </source>
</evidence>
<dbReference type="PANTHER" id="PTHR43751">
    <property type="entry name" value="SULFATASE"/>
    <property type="match status" value="1"/>
</dbReference>
<dbReference type="SUPFAM" id="SSF53649">
    <property type="entry name" value="Alkaline phosphatase-like"/>
    <property type="match status" value="1"/>
</dbReference>
<comment type="caution">
    <text evidence="5">The sequence shown here is derived from an EMBL/GenBank/DDBJ whole genome shotgun (WGS) entry which is preliminary data.</text>
</comment>
<dbReference type="InterPro" id="IPR000917">
    <property type="entry name" value="Sulfatase_N"/>
</dbReference>
<gene>
    <name evidence="5" type="ORF">CE91St16_33570</name>
</gene>
<dbReference type="InterPro" id="IPR017850">
    <property type="entry name" value="Alkaline_phosphatase_core_sf"/>
</dbReference>
<dbReference type="Gene3D" id="3.30.1120.10">
    <property type="match status" value="1"/>
</dbReference>